<keyword evidence="3" id="KW-0812">Transmembrane</keyword>
<proteinExistence type="inferred from homology"/>
<sequence>MASRIANTNQVRNGTWHEAPVYSTSPPVPPWLRAWDVTLILLVLPLVLPVMLVIAILIRISSRGPILFRQERIGYLGKGFMCLKFRTMVAGNDTKTHQGHLKQLMKADVPMVKMDMKGDPRIIPFGVILRASGLDELPQLFNVLQGEMSLVGPRPCVRYEYENYELWQKERFNTLPGLTGLWQVSGKNKTTFDEMIRLDIAYSRNKTPGLYLKIILKTVPAIIVQMLETRRSRKELSRAGTQLQSSQREPLNGRVSADAK</sequence>
<dbReference type="AlphaFoldDB" id="B9XD15"/>
<organism evidence="5 6">
    <name type="scientific">Pedosphaera parvula (strain Ellin514)</name>
    <dbReference type="NCBI Taxonomy" id="320771"/>
    <lineage>
        <taxon>Bacteria</taxon>
        <taxon>Pseudomonadati</taxon>
        <taxon>Verrucomicrobiota</taxon>
        <taxon>Pedosphaerae</taxon>
        <taxon>Pedosphaerales</taxon>
        <taxon>Pedosphaeraceae</taxon>
        <taxon>Pedosphaera</taxon>
    </lineage>
</organism>
<comment type="caution">
    <text evidence="5">The sequence shown here is derived from an EMBL/GenBank/DDBJ whole genome shotgun (WGS) entry which is preliminary data.</text>
</comment>
<evidence type="ECO:0000313" key="5">
    <source>
        <dbReference type="EMBL" id="EEF62361.1"/>
    </source>
</evidence>
<feature type="compositionally biased region" description="Polar residues" evidence="2">
    <location>
        <begin position="239"/>
        <end position="249"/>
    </location>
</feature>
<gene>
    <name evidence="5" type="ORF">Cflav_PD4996</name>
</gene>
<evidence type="ECO:0000256" key="2">
    <source>
        <dbReference type="SAM" id="MobiDB-lite"/>
    </source>
</evidence>
<feature type="transmembrane region" description="Helical" evidence="3">
    <location>
        <begin position="37"/>
        <end position="60"/>
    </location>
</feature>
<dbReference type="InterPro" id="IPR003362">
    <property type="entry name" value="Bact_transf"/>
</dbReference>
<dbReference type="RefSeq" id="WP_007413713.1">
    <property type="nucleotide sequence ID" value="NZ_ABOX02000005.1"/>
</dbReference>
<dbReference type="Proteomes" id="UP000003688">
    <property type="component" value="Unassembled WGS sequence"/>
</dbReference>
<comment type="similarity">
    <text evidence="1">Belongs to the bacterial sugar transferase family.</text>
</comment>
<dbReference type="STRING" id="320771.Cflav_PD4996"/>
<keyword evidence="3" id="KW-0472">Membrane</keyword>
<dbReference type="GO" id="GO:0016780">
    <property type="term" value="F:phosphotransferase activity, for other substituted phosphate groups"/>
    <property type="evidence" value="ECO:0007669"/>
    <property type="project" value="TreeGrafter"/>
</dbReference>
<feature type="domain" description="Bacterial sugar transferase" evidence="4">
    <location>
        <begin position="33"/>
        <end position="223"/>
    </location>
</feature>
<evidence type="ECO:0000259" key="4">
    <source>
        <dbReference type="Pfam" id="PF02397"/>
    </source>
</evidence>
<evidence type="ECO:0000256" key="1">
    <source>
        <dbReference type="ARBA" id="ARBA00006464"/>
    </source>
</evidence>
<keyword evidence="5" id="KW-0808">Transferase</keyword>
<dbReference type="EMBL" id="ABOX02000005">
    <property type="protein sequence ID" value="EEF62361.1"/>
    <property type="molecule type" value="Genomic_DNA"/>
</dbReference>
<keyword evidence="3" id="KW-1133">Transmembrane helix</keyword>
<evidence type="ECO:0000256" key="3">
    <source>
        <dbReference type="SAM" id="Phobius"/>
    </source>
</evidence>
<protein>
    <submittedName>
        <fullName evidence="5">Sugar transferase</fullName>
    </submittedName>
</protein>
<feature type="region of interest" description="Disordered" evidence="2">
    <location>
        <begin position="235"/>
        <end position="260"/>
    </location>
</feature>
<keyword evidence="6" id="KW-1185">Reference proteome</keyword>
<dbReference type="Pfam" id="PF02397">
    <property type="entry name" value="Bac_transf"/>
    <property type="match status" value="1"/>
</dbReference>
<accession>B9XD15</accession>
<evidence type="ECO:0000313" key="6">
    <source>
        <dbReference type="Proteomes" id="UP000003688"/>
    </source>
</evidence>
<dbReference type="OrthoDB" id="9808602at2"/>
<reference evidence="5 6" key="1">
    <citation type="journal article" date="2011" name="J. Bacteriol.">
        <title>Genome sequence of 'Pedosphaera parvula' Ellin514, an aerobic Verrucomicrobial isolate from pasture soil.</title>
        <authorList>
            <person name="Kant R."/>
            <person name="van Passel M.W."/>
            <person name="Sangwan P."/>
            <person name="Palva A."/>
            <person name="Lucas S."/>
            <person name="Copeland A."/>
            <person name="Lapidus A."/>
            <person name="Glavina Del Rio T."/>
            <person name="Dalin E."/>
            <person name="Tice H."/>
            <person name="Bruce D."/>
            <person name="Goodwin L."/>
            <person name="Pitluck S."/>
            <person name="Chertkov O."/>
            <person name="Larimer F.W."/>
            <person name="Land M.L."/>
            <person name="Hauser L."/>
            <person name="Brettin T.S."/>
            <person name="Detter J.C."/>
            <person name="Han S."/>
            <person name="de Vos W.M."/>
            <person name="Janssen P.H."/>
            <person name="Smidt H."/>
        </authorList>
    </citation>
    <scope>NUCLEOTIDE SEQUENCE [LARGE SCALE GENOMIC DNA]</scope>
    <source>
        <strain evidence="5 6">Ellin514</strain>
    </source>
</reference>
<dbReference type="PANTHER" id="PTHR30576">
    <property type="entry name" value="COLANIC BIOSYNTHESIS UDP-GLUCOSE LIPID CARRIER TRANSFERASE"/>
    <property type="match status" value="1"/>
</dbReference>
<name>B9XD15_PEDPL</name>
<dbReference type="PANTHER" id="PTHR30576:SF10">
    <property type="entry name" value="SLL5057 PROTEIN"/>
    <property type="match status" value="1"/>
</dbReference>